<gene>
    <name evidence="3" type="ORF">B1813_13120</name>
</gene>
<name>A0A1V9A7D1_SACPI</name>
<keyword evidence="4" id="KW-1185">Reference proteome</keyword>
<dbReference type="InterPro" id="IPR036423">
    <property type="entry name" value="SOD-like_Cu/Zn_dom_sf"/>
</dbReference>
<dbReference type="AlphaFoldDB" id="A0A1V9A7D1"/>
<protein>
    <submittedName>
        <fullName evidence="3">Superoxide dismutase</fullName>
    </submittedName>
</protein>
<evidence type="ECO:0000256" key="1">
    <source>
        <dbReference type="ARBA" id="ARBA00010457"/>
    </source>
</evidence>
<feature type="signal peptide" evidence="2">
    <location>
        <begin position="1"/>
        <end position="28"/>
    </location>
</feature>
<comment type="similarity">
    <text evidence="1">Belongs to the Cu-Zn superoxide dismutase family.</text>
</comment>
<dbReference type="GO" id="GO:0046872">
    <property type="term" value="F:metal ion binding"/>
    <property type="evidence" value="ECO:0007669"/>
    <property type="project" value="InterPro"/>
</dbReference>
<dbReference type="Gene3D" id="2.60.40.200">
    <property type="entry name" value="Superoxide dismutase, copper/zinc binding domain"/>
    <property type="match status" value="1"/>
</dbReference>
<evidence type="ECO:0000256" key="2">
    <source>
        <dbReference type="SAM" id="SignalP"/>
    </source>
</evidence>
<dbReference type="STRING" id="1962155.B1813_13120"/>
<comment type="caution">
    <text evidence="3">The sequence shown here is derived from an EMBL/GenBank/DDBJ whole genome shotgun (WGS) entry which is preliminary data.</text>
</comment>
<feature type="chain" id="PRO_5039067882" evidence="2">
    <location>
        <begin position="29"/>
        <end position="192"/>
    </location>
</feature>
<organism evidence="3 4">
    <name type="scientific">Saccharomonospora piscinae</name>
    <dbReference type="NCBI Taxonomy" id="687388"/>
    <lineage>
        <taxon>Bacteria</taxon>
        <taxon>Bacillati</taxon>
        <taxon>Actinomycetota</taxon>
        <taxon>Actinomycetes</taxon>
        <taxon>Pseudonocardiales</taxon>
        <taxon>Pseudonocardiaceae</taxon>
        <taxon>Saccharomonospora</taxon>
    </lineage>
</organism>
<keyword evidence="2" id="KW-0732">Signal</keyword>
<proteinExistence type="inferred from homology"/>
<dbReference type="RefSeq" id="WP_081192090.1">
    <property type="nucleotide sequence ID" value="NZ_MWIH01000005.1"/>
</dbReference>
<evidence type="ECO:0000313" key="4">
    <source>
        <dbReference type="Proteomes" id="UP000192591"/>
    </source>
</evidence>
<sequence>MRTRISTVLTTLATAATITAVTAPGAAAAPEPVTFTAVLGTFESDLQDGTAVTYDTALVPRGGIAGVSSLTSPARGTVTELTVHGLLPDRQYGAHVHVNPCGATGEAAGPHYQHVPDPEQPSTDPAYANPENEIWLDLTTDSEGAGKSRSEVAWTFGERKPASVVIHEHHTATGEGEAGAAGARLACVDVDF</sequence>
<dbReference type="Proteomes" id="UP000192591">
    <property type="component" value="Unassembled WGS sequence"/>
</dbReference>
<reference evidence="3 4" key="1">
    <citation type="submission" date="2017-02" db="EMBL/GenBank/DDBJ databases">
        <title>Draft genome of Saccharomonospora sp. 154.</title>
        <authorList>
            <person name="Alonso-Carmona G.S."/>
            <person name="De La Haba R."/>
            <person name="Vera-Gargallo B."/>
            <person name="Sandoval-Trujillo A.H."/>
            <person name="Ramirez-Duran N."/>
            <person name="Ventosa A."/>
        </authorList>
    </citation>
    <scope>NUCLEOTIDE SEQUENCE [LARGE SCALE GENOMIC DNA]</scope>
    <source>
        <strain evidence="3 4">LRS4.154</strain>
    </source>
</reference>
<evidence type="ECO:0000313" key="3">
    <source>
        <dbReference type="EMBL" id="OQO93035.1"/>
    </source>
</evidence>
<dbReference type="GO" id="GO:0006801">
    <property type="term" value="P:superoxide metabolic process"/>
    <property type="evidence" value="ECO:0007669"/>
    <property type="project" value="InterPro"/>
</dbReference>
<dbReference type="EMBL" id="MWIH01000005">
    <property type="protein sequence ID" value="OQO93035.1"/>
    <property type="molecule type" value="Genomic_DNA"/>
</dbReference>
<accession>A0A1V9A7D1</accession>
<dbReference type="SUPFAM" id="SSF49329">
    <property type="entry name" value="Cu,Zn superoxide dismutase-like"/>
    <property type="match status" value="1"/>
</dbReference>